<gene>
    <name evidence="3" type="ORF">D9613_011837</name>
</gene>
<protein>
    <submittedName>
        <fullName evidence="3">Uncharacterized protein</fullName>
    </submittedName>
</protein>
<sequence>MVFASGLGAFKRVLVLATILQVALLAAARPQPLQKRAVEHAELQTNAERLSAGLTPLAPRNLYNPSRVGARSPAPSTLPPVSGNILVKRVSTGQPVGYVEKTLLLPDIGVTKLDSLKMSISFTPSPSPFNIAINGHTAYPYLGFSGTTLLSTTPFGFGLSATNPTSPNEPSSNVGNAQGGRSQSAVWSYSAATGELTPQFVNPDGSKHSVYLWYFPLLDKIRLVRASQVTGYQVTFTMA</sequence>
<feature type="signal peptide" evidence="2">
    <location>
        <begin position="1"/>
        <end position="28"/>
    </location>
</feature>
<feature type="region of interest" description="Disordered" evidence="1">
    <location>
        <begin position="160"/>
        <end position="180"/>
    </location>
</feature>
<keyword evidence="2" id="KW-0732">Signal</keyword>
<keyword evidence="4" id="KW-1185">Reference proteome</keyword>
<accession>A0A8H4QKC8</accession>
<evidence type="ECO:0000313" key="3">
    <source>
        <dbReference type="EMBL" id="KAF4612710.1"/>
    </source>
</evidence>
<reference evidence="3 4" key="1">
    <citation type="submission" date="2019-12" db="EMBL/GenBank/DDBJ databases">
        <authorList>
            <person name="Floudas D."/>
            <person name="Bentzer J."/>
            <person name="Ahren D."/>
            <person name="Johansson T."/>
            <person name="Persson P."/>
            <person name="Tunlid A."/>
        </authorList>
    </citation>
    <scope>NUCLEOTIDE SEQUENCE [LARGE SCALE GENOMIC DNA]</scope>
    <source>
        <strain evidence="3 4">CBS 102.39</strain>
    </source>
</reference>
<dbReference type="AlphaFoldDB" id="A0A8H4QKC8"/>
<organism evidence="3 4">
    <name type="scientific">Agrocybe pediades</name>
    <dbReference type="NCBI Taxonomy" id="84607"/>
    <lineage>
        <taxon>Eukaryota</taxon>
        <taxon>Fungi</taxon>
        <taxon>Dikarya</taxon>
        <taxon>Basidiomycota</taxon>
        <taxon>Agaricomycotina</taxon>
        <taxon>Agaricomycetes</taxon>
        <taxon>Agaricomycetidae</taxon>
        <taxon>Agaricales</taxon>
        <taxon>Agaricineae</taxon>
        <taxon>Strophariaceae</taxon>
        <taxon>Agrocybe</taxon>
    </lineage>
</organism>
<name>A0A8H4QKC8_9AGAR</name>
<evidence type="ECO:0000256" key="2">
    <source>
        <dbReference type="SAM" id="SignalP"/>
    </source>
</evidence>
<dbReference type="EMBL" id="JAACJL010000047">
    <property type="protein sequence ID" value="KAF4612710.1"/>
    <property type="molecule type" value="Genomic_DNA"/>
</dbReference>
<evidence type="ECO:0000313" key="4">
    <source>
        <dbReference type="Proteomes" id="UP000521872"/>
    </source>
</evidence>
<comment type="caution">
    <text evidence="3">The sequence shown here is derived from an EMBL/GenBank/DDBJ whole genome shotgun (WGS) entry which is preliminary data.</text>
</comment>
<proteinExistence type="predicted"/>
<feature type="chain" id="PRO_5034064241" evidence="2">
    <location>
        <begin position="29"/>
        <end position="239"/>
    </location>
</feature>
<dbReference type="Proteomes" id="UP000521872">
    <property type="component" value="Unassembled WGS sequence"/>
</dbReference>
<evidence type="ECO:0000256" key="1">
    <source>
        <dbReference type="SAM" id="MobiDB-lite"/>
    </source>
</evidence>